<organism evidence="4 5">
    <name type="scientific">Heterorhabditis bacteriophora</name>
    <name type="common">Entomopathogenic nematode worm</name>
    <dbReference type="NCBI Taxonomy" id="37862"/>
    <lineage>
        <taxon>Eukaryota</taxon>
        <taxon>Metazoa</taxon>
        <taxon>Ecdysozoa</taxon>
        <taxon>Nematoda</taxon>
        <taxon>Chromadorea</taxon>
        <taxon>Rhabditida</taxon>
        <taxon>Rhabditina</taxon>
        <taxon>Rhabditomorpha</taxon>
        <taxon>Strongyloidea</taxon>
        <taxon>Heterorhabditidae</taxon>
        <taxon>Heterorhabditis</taxon>
    </lineage>
</organism>
<dbReference type="SMART" id="SM00338">
    <property type="entry name" value="BRLZ"/>
    <property type="match status" value="1"/>
</dbReference>
<feature type="region of interest" description="Disordered" evidence="2">
    <location>
        <begin position="396"/>
        <end position="415"/>
    </location>
</feature>
<feature type="compositionally biased region" description="Polar residues" evidence="2">
    <location>
        <begin position="464"/>
        <end position="488"/>
    </location>
</feature>
<evidence type="ECO:0000259" key="3">
    <source>
        <dbReference type="PROSITE" id="PS50217"/>
    </source>
</evidence>
<feature type="region of interest" description="Disordered" evidence="2">
    <location>
        <begin position="464"/>
        <end position="494"/>
    </location>
</feature>
<dbReference type="AlphaFoldDB" id="A0A1I7XFN2"/>
<dbReference type="GO" id="GO:0000978">
    <property type="term" value="F:RNA polymerase II cis-regulatory region sequence-specific DNA binding"/>
    <property type="evidence" value="ECO:0007669"/>
    <property type="project" value="TreeGrafter"/>
</dbReference>
<evidence type="ECO:0000313" key="4">
    <source>
        <dbReference type="Proteomes" id="UP000095283"/>
    </source>
</evidence>
<dbReference type="GO" id="GO:0005634">
    <property type="term" value="C:nucleus"/>
    <property type="evidence" value="ECO:0007669"/>
    <property type="project" value="TreeGrafter"/>
</dbReference>
<evidence type="ECO:0000256" key="1">
    <source>
        <dbReference type="SAM" id="Coils"/>
    </source>
</evidence>
<dbReference type="InterPro" id="IPR046347">
    <property type="entry name" value="bZIP_sf"/>
</dbReference>
<dbReference type="Pfam" id="PF00170">
    <property type="entry name" value="bZIP_1"/>
    <property type="match status" value="1"/>
</dbReference>
<feature type="domain" description="BZIP" evidence="3">
    <location>
        <begin position="247"/>
        <end position="310"/>
    </location>
</feature>
<dbReference type="PROSITE" id="PS00036">
    <property type="entry name" value="BZIP_BASIC"/>
    <property type="match status" value="1"/>
</dbReference>
<name>A0A1I7XFN2_HETBA</name>
<dbReference type="CDD" id="cd14699">
    <property type="entry name" value="bZIP_Fos_like"/>
    <property type="match status" value="1"/>
</dbReference>
<protein>
    <submittedName>
        <fullName evidence="5">BZIP domain-containing protein</fullName>
    </submittedName>
</protein>
<evidence type="ECO:0000256" key="2">
    <source>
        <dbReference type="SAM" id="MobiDB-lite"/>
    </source>
</evidence>
<proteinExistence type="predicted"/>
<dbReference type="SUPFAM" id="SSF57959">
    <property type="entry name" value="Leucine zipper domain"/>
    <property type="match status" value="1"/>
</dbReference>
<feature type="coiled-coil region" evidence="1">
    <location>
        <begin position="272"/>
        <end position="299"/>
    </location>
</feature>
<accession>A0A1I7XFN2</accession>
<sequence length="494" mass="55168">MFANSNNVDQQQFYEESGHQSVIVRQQQPDLPDEPPEEGGYPAGPSPYYGAMGGAISGYNMSNPYNVNMQFPFLFGADWNQIGMIQINKVVFDSILFKFDMSNQSHCYYGELPSCSYHHQQQQSCTFTQPSPAESSCSSALGPSLQSPILGNAAIGTRLNPLAQPSFGAYTRPQIPYDFNAPGAQFMGGAKKSGGRRPREIEMISSYLYREIEGGSMVHHGRYQPLLRTCFQTNILLQGDLDDQDEMEKKLKRRQRNKEAAARCRQRRLDLMSNLQDQVDKYKHENERKGEEIQALKLKMETMERFLRTHDCKMSTDERASLFNTPLSMTRTLPPHIEGISSLSVPVSDYQPQSDRVDRKRTLPAPQLPPTADDMLEPDIKQPKIESDRDKNLAQLNGVESIPHRPSTLDFDGQGMRVSHTIPLSSTPSNFGYQNSTFNSTGPSYTLNSFGSNMGGDMFLNQSTGLTPSGHPSMSFVTSTATPLQNSDADLRAL</sequence>
<dbReference type="InterPro" id="IPR004827">
    <property type="entry name" value="bZIP"/>
</dbReference>
<dbReference type="WBParaSite" id="Hba_16485">
    <property type="protein sequence ID" value="Hba_16485"/>
    <property type="gene ID" value="Hba_16485"/>
</dbReference>
<feature type="region of interest" description="Disordered" evidence="2">
    <location>
        <begin position="17"/>
        <end position="45"/>
    </location>
</feature>
<keyword evidence="1" id="KW-0175">Coiled coil</keyword>
<keyword evidence="4" id="KW-1185">Reference proteome</keyword>
<dbReference type="Proteomes" id="UP000095283">
    <property type="component" value="Unplaced"/>
</dbReference>
<feature type="region of interest" description="Disordered" evidence="2">
    <location>
        <begin position="344"/>
        <end position="379"/>
    </location>
</feature>
<dbReference type="PROSITE" id="PS50217">
    <property type="entry name" value="BZIP"/>
    <property type="match status" value="1"/>
</dbReference>
<dbReference type="GO" id="GO:0000981">
    <property type="term" value="F:DNA-binding transcription factor activity, RNA polymerase II-specific"/>
    <property type="evidence" value="ECO:0007669"/>
    <property type="project" value="TreeGrafter"/>
</dbReference>
<evidence type="ECO:0000313" key="5">
    <source>
        <dbReference type="WBParaSite" id="Hba_16485"/>
    </source>
</evidence>
<feature type="compositionally biased region" description="Polar residues" evidence="2">
    <location>
        <begin position="17"/>
        <end position="29"/>
    </location>
</feature>
<dbReference type="InterPro" id="IPR000837">
    <property type="entry name" value="AP-1"/>
</dbReference>
<dbReference type="Gene3D" id="1.20.5.170">
    <property type="match status" value="1"/>
</dbReference>
<reference evidence="5" key="1">
    <citation type="submission" date="2016-11" db="UniProtKB">
        <authorList>
            <consortium name="WormBaseParasite"/>
        </authorList>
    </citation>
    <scope>IDENTIFICATION</scope>
</reference>
<feature type="compositionally biased region" description="Polar residues" evidence="2">
    <location>
        <begin position="344"/>
        <end position="354"/>
    </location>
</feature>
<dbReference type="PANTHER" id="PTHR23351:SF57">
    <property type="entry name" value="TRANSCRIPTION FACTOR FOS-1"/>
    <property type="match status" value="1"/>
</dbReference>
<dbReference type="PANTHER" id="PTHR23351">
    <property type="entry name" value="FOS TRANSCRIPTION FACTOR-RELATED"/>
    <property type="match status" value="1"/>
</dbReference>